<feature type="domain" description="Tf2-1-like SH3-like" evidence="2">
    <location>
        <begin position="106"/>
        <end position="169"/>
    </location>
</feature>
<dbReference type="Proteomes" id="UP000653454">
    <property type="component" value="Unassembled WGS sequence"/>
</dbReference>
<keyword evidence="4" id="KW-1185">Reference proteome</keyword>
<dbReference type="GO" id="GO:0003676">
    <property type="term" value="F:nucleic acid binding"/>
    <property type="evidence" value="ECO:0007669"/>
    <property type="project" value="InterPro"/>
</dbReference>
<organism evidence="3 4">
    <name type="scientific">Plutella xylostella</name>
    <name type="common">Diamondback moth</name>
    <name type="synonym">Plutella maculipennis</name>
    <dbReference type="NCBI Taxonomy" id="51655"/>
    <lineage>
        <taxon>Eukaryota</taxon>
        <taxon>Metazoa</taxon>
        <taxon>Ecdysozoa</taxon>
        <taxon>Arthropoda</taxon>
        <taxon>Hexapoda</taxon>
        <taxon>Insecta</taxon>
        <taxon>Pterygota</taxon>
        <taxon>Neoptera</taxon>
        <taxon>Endopterygota</taxon>
        <taxon>Lepidoptera</taxon>
        <taxon>Glossata</taxon>
        <taxon>Ditrysia</taxon>
        <taxon>Yponomeutoidea</taxon>
        <taxon>Plutellidae</taxon>
        <taxon>Plutella</taxon>
    </lineage>
</organism>
<evidence type="ECO:0000259" key="2">
    <source>
        <dbReference type="Pfam" id="PF24626"/>
    </source>
</evidence>
<evidence type="ECO:0000256" key="1">
    <source>
        <dbReference type="SAM" id="Coils"/>
    </source>
</evidence>
<accession>A0A8S4GB93</accession>
<evidence type="ECO:0000313" key="3">
    <source>
        <dbReference type="EMBL" id="CAG9137926.1"/>
    </source>
</evidence>
<dbReference type="Gene3D" id="3.30.420.10">
    <property type="entry name" value="Ribonuclease H-like superfamily/Ribonuclease H"/>
    <property type="match status" value="1"/>
</dbReference>
<name>A0A8S4GB93_PLUXY</name>
<gene>
    <name evidence="3" type="ORF">PLXY2_LOCUS16180</name>
</gene>
<dbReference type="Pfam" id="PF24626">
    <property type="entry name" value="SH3_Tf2-1"/>
    <property type="match status" value="1"/>
</dbReference>
<dbReference type="EMBL" id="CAJHNJ030000457">
    <property type="protein sequence ID" value="CAG9137926.1"/>
    <property type="molecule type" value="Genomic_DNA"/>
</dbReference>
<dbReference type="PANTHER" id="PTHR37984">
    <property type="entry name" value="PROTEIN CBG26694"/>
    <property type="match status" value="1"/>
</dbReference>
<sequence>MVKNQHNVWPTALPAIQFAINTAVCQSTGFTPAYLTFGRELRTPCDLTHDLSTVIRSENFVHEITPTLKKLANDLKIAKENVEKAQENNRLAANKKRRPDPGYKVGDLVLITTHPISNQEKNYTAKFAPRRDGPYQILNKISSTIYEVCSPEAPNTPIGKFHTSAIKKFEKRASYR</sequence>
<dbReference type="PANTHER" id="PTHR37984:SF5">
    <property type="entry name" value="PROTEIN NYNRIN-LIKE"/>
    <property type="match status" value="1"/>
</dbReference>
<feature type="coiled-coil region" evidence="1">
    <location>
        <begin position="68"/>
        <end position="95"/>
    </location>
</feature>
<comment type="caution">
    <text evidence="3">The sequence shown here is derived from an EMBL/GenBank/DDBJ whole genome shotgun (WGS) entry which is preliminary data.</text>
</comment>
<keyword evidence="1" id="KW-0175">Coiled coil</keyword>
<proteinExistence type="predicted"/>
<evidence type="ECO:0000313" key="4">
    <source>
        <dbReference type="Proteomes" id="UP000653454"/>
    </source>
</evidence>
<dbReference type="InterPro" id="IPR036397">
    <property type="entry name" value="RNaseH_sf"/>
</dbReference>
<protein>
    <submittedName>
        <fullName evidence="3">(diamondback moth) hypothetical protein</fullName>
    </submittedName>
</protein>
<dbReference type="InterPro" id="IPR056924">
    <property type="entry name" value="SH3_Tf2-1"/>
</dbReference>
<dbReference type="InterPro" id="IPR050951">
    <property type="entry name" value="Retrovirus_Pol_polyprotein"/>
</dbReference>
<reference evidence="3" key="1">
    <citation type="submission" date="2020-11" db="EMBL/GenBank/DDBJ databases">
        <authorList>
            <person name="Whiteford S."/>
        </authorList>
    </citation>
    <scope>NUCLEOTIDE SEQUENCE</scope>
</reference>
<dbReference type="AlphaFoldDB" id="A0A8S4GB93"/>